<dbReference type="GO" id="GO:0030163">
    <property type="term" value="P:protein catabolic process"/>
    <property type="evidence" value="ECO:0007669"/>
    <property type="project" value="UniProtKB-ARBA"/>
</dbReference>
<dbReference type="InterPro" id="IPR002083">
    <property type="entry name" value="MATH/TRAF_dom"/>
</dbReference>
<evidence type="ECO:0000256" key="1">
    <source>
        <dbReference type="SAM" id="Coils"/>
    </source>
</evidence>
<proteinExistence type="predicted"/>
<gene>
    <name evidence="3" type="ORF">DdX_13855</name>
</gene>
<evidence type="ECO:0000313" key="3">
    <source>
        <dbReference type="EMBL" id="KAI1705097.1"/>
    </source>
</evidence>
<dbReference type="InterPro" id="IPR008974">
    <property type="entry name" value="TRAF-like"/>
</dbReference>
<evidence type="ECO:0000259" key="2">
    <source>
        <dbReference type="PROSITE" id="PS50097"/>
    </source>
</evidence>
<dbReference type="EMBL" id="JAKKPZ010000060">
    <property type="protein sequence ID" value="KAI1705097.1"/>
    <property type="molecule type" value="Genomic_DNA"/>
</dbReference>
<dbReference type="AlphaFoldDB" id="A0AAD4QW60"/>
<dbReference type="Gene3D" id="3.30.710.10">
    <property type="entry name" value="Potassium Channel Kv1.1, Chain A"/>
    <property type="match status" value="1"/>
</dbReference>
<sequence length="338" mass="38358">MRFYKLGQSISSETFILPHLRAAWKLNVYPRGLHYNEYIEFYLRLIGFQASDGSLSADKTKSIMVDYKIYIVSSTDEKKMIKKDLSEFKLDTTAGTTTAVSHNSGDFKKFIHPDGSLLVICEIECLAPEKTVPLVTSPHLDLHNPNLQLSDNLKEMLESQLFTDCTLEVRGEIFPAHKCILGQWSEVFRKMFSLPTEEAESGIVEITDFSPDAISAMLEYMYTGVVKNEVMGKLAPELLVLANKYDVIPLKEMCEVFITTKLSSTNVLRFVTYADRYLAAKLKKTCVNRLAIDGRAALQSKEWEELKSENKDLANELLELMIKDHPCFADDQEIKVAK</sequence>
<dbReference type="PROSITE" id="PS50097">
    <property type="entry name" value="BTB"/>
    <property type="match status" value="1"/>
</dbReference>
<dbReference type="SMART" id="SM00225">
    <property type="entry name" value="BTB"/>
    <property type="match status" value="1"/>
</dbReference>
<dbReference type="InterPro" id="IPR000210">
    <property type="entry name" value="BTB/POZ_dom"/>
</dbReference>
<reference evidence="3" key="1">
    <citation type="submission" date="2022-01" db="EMBL/GenBank/DDBJ databases">
        <title>Genome Sequence Resource for Two Populations of Ditylenchus destructor, the Migratory Endoparasitic Phytonematode.</title>
        <authorList>
            <person name="Zhang H."/>
            <person name="Lin R."/>
            <person name="Xie B."/>
        </authorList>
    </citation>
    <scope>NUCLEOTIDE SEQUENCE</scope>
    <source>
        <strain evidence="3">BazhouSP</strain>
    </source>
</reference>
<dbReference type="SUPFAM" id="SSF49599">
    <property type="entry name" value="TRAF domain-like"/>
    <property type="match status" value="1"/>
</dbReference>
<dbReference type="PANTHER" id="PTHR24413">
    <property type="entry name" value="SPECKLE-TYPE POZ PROTEIN"/>
    <property type="match status" value="1"/>
</dbReference>
<evidence type="ECO:0000313" key="4">
    <source>
        <dbReference type="Proteomes" id="UP001201812"/>
    </source>
</evidence>
<organism evidence="3 4">
    <name type="scientific">Ditylenchus destructor</name>
    <dbReference type="NCBI Taxonomy" id="166010"/>
    <lineage>
        <taxon>Eukaryota</taxon>
        <taxon>Metazoa</taxon>
        <taxon>Ecdysozoa</taxon>
        <taxon>Nematoda</taxon>
        <taxon>Chromadorea</taxon>
        <taxon>Rhabditida</taxon>
        <taxon>Tylenchina</taxon>
        <taxon>Tylenchomorpha</taxon>
        <taxon>Sphaerularioidea</taxon>
        <taxon>Anguinidae</taxon>
        <taxon>Anguininae</taxon>
        <taxon>Ditylenchus</taxon>
    </lineage>
</organism>
<keyword evidence="1" id="KW-0175">Coiled coil</keyword>
<keyword evidence="4" id="KW-1185">Reference proteome</keyword>
<feature type="coiled-coil region" evidence="1">
    <location>
        <begin position="296"/>
        <end position="323"/>
    </location>
</feature>
<dbReference type="CDD" id="cd00121">
    <property type="entry name" value="MATH"/>
    <property type="match status" value="1"/>
</dbReference>
<accession>A0AAD4QW60</accession>
<dbReference type="Gene3D" id="2.60.210.10">
    <property type="entry name" value="Apoptosis, Tumor Necrosis Factor Receptor Associated Protein 2, Chain A"/>
    <property type="match status" value="1"/>
</dbReference>
<dbReference type="Proteomes" id="UP001201812">
    <property type="component" value="Unassembled WGS sequence"/>
</dbReference>
<feature type="domain" description="BTB" evidence="2">
    <location>
        <begin position="163"/>
        <end position="230"/>
    </location>
</feature>
<comment type="caution">
    <text evidence="3">The sequence shown here is derived from an EMBL/GenBank/DDBJ whole genome shotgun (WGS) entry which is preliminary data.</text>
</comment>
<dbReference type="Gene3D" id="1.25.40.420">
    <property type="match status" value="1"/>
</dbReference>
<dbReference type="Pfam" id="PF00651">
    <property type="entry name" value="BTB"/>
    <property type="match status" value="1"/>
</dbReference>
<dbReference type="InterPro" id="IPR011333">
    <property type="entry name" value="SKP1/BTB/POZ_sf"/>
</dbReference>
<protein>
    <submittedName>
        <fullName evidence="3">BTB/POZ domain-containing protein</fullName>
    </submittedName>
</protein>
<dbReference type="SUPFAM" id="SSF54695">
    <property type="entry name" value="POZ domain"/>
    <property type="match status" value="1"/>
</dbReference>
<name>A0AAD4QW60_9BILA</name>